<evidence type="ECO:0000313" key="3">
    <source>
        <dbReference type="Proteomes" id="UP000019248"/>
    </source>
</evidence>
<evidence type="ECO:0000313" key="2">
    <source>
        <dbReference type="EMBL" id="EUJ44096.1"/>
    </source>
</evidence>
<organism evidence="2 3">
    <name type="scientific">Listeria riparia FSL S10-1204</name>
    <dbReference type="NCBI Taxonomy" id="1265816"/>
    <lineage>
        <taxon>Bacteria</taxon>
        <taxon>Bacillati</taxon>
        <taxon>Bacillota</taxon>
        <taxon>Bacilli</taxon>
        <taxon>Bacillales</taxon>
        <taxon>Listeriaceae</taxon>
        <taxon>Listeria</taxon>
    </lineage>
</organism>
<proteinExistence type="predicted"/>
<feature type="transmembrane region" description="Helical" evidence="1">
    <location>
        <begin position="29"/>
        <end position="48"/>
    </location>
</feature>
<protein>
    <submittedName>
        <fullName evidence="2">Uncharacterized protein</fullName>
    </submittedName>
</protein>
<sequence>MGVVGLFLIFLCLIGWKLCFFGLVAGSGVVVFLCWVCLGFAIQLHGLAPRKLHALRKNQERVFTAAVPVFSELDEPIQLFIHYTTFSIINPNIHHSFFCWGE</sequence>
<gene>
    <name evidence="2" type="ORF">PRIP_10974</name>
</gene>
<dbReference type="Proteomes" id="UP000019248">
    <property type="component" value="Unassembled WGS sequence"/>
</dbReference>
<keyword evidence="1" id="KW-0812">Transmembrane</keyword>
<keyword evidence="1" id="KW-1133">Transmembrane helix</keyword>
<dbReference type="AlphaFoldDB" id="W7D992"/>
<reference evidence="2 3" key="1">
    <citation type="journal article" date="2014" name="Int. J. Syst. Evol. Microbiol.">
        <title>Listeria floridensis sp. nov., Listeria aquatica sp. nov., Listeria cornellensis sp. nov., Listeria riparia sp. nov. and Listeria grandensis sp. nov., from agricultural and natural environments.</title>
        <authorList>
            <person name="den Bakker H.C."/>
            <person name="Warchocki S."/>
            <person name="Wright E.M."/>
            <person name="Allred A.F."/>
            <person name="Ahlstrom C."/>
            <person name="Manuel C.S."/>
            <person name="Stasiewicz M.J."/>
            <person name="Burrell A."/>
            <person name="Roof S."/>
            <person name="Strawn L."/>
            <person name="Fortes E.D."/>
            <person name="Nightingale K.K."/>
            <person name="Kephart D."/>
            <person name="Wiedmann M."/>
        </authorList>
    </citation>
    <scope>NUCLEOTIDE SEQUENCE [LARGE SCALE GENOMIC DNA]</scope>
    <source>
        <strain evidence="2 3">FSL S10-1204</strain>
    </source>
</reference>
<keyword evidence="1" id="KW-0472">Membrane</keyword>
<name>W7D992_9LIST</name>
<accession>W7D992</accession>
<evidence type="ECO:0000256" key="1">
    <source>
        <dbReference type="SAM" id="Phobius"/>
    </source>
</evidence>
<dbReference type="EMBL" id="AODL01000016">
    <property type="protein sequence ID" value="EUJ44096.1"/>
    <property type="molecule type" value="Genomic_DNA"/>
</dbReference>
<keyword evidence="3" id="KW-1185">Reference proteome</keyword>
<comment type="caution">
    <text evidence="2">The sequence shown here is derived from an EMBL/GenBank/DDBJ whole genome shotgun (WGS) entry which is preliminary data.</text>
</comment>